<keyword evidence="2" id="KW-1003">Cell membrane</keyword>
<evidence type="ECO:0000259" key="7">
    <source>
        <dbReference type="PROSITE" id="PS50850"/>
    </source>
</evidence>
<feature type="transmembrane region" description="Helical" evidence="6">
    <location>
        <begin position="92"/>
        <end position="111"/>
    </location>
</feature>
<accession>A0A841HU45</accession>
<dbReference type="Gene3D" id="1.20.1250.20">
    <property type="entry name" value="MFS general substrate transporter like domains"/>
    <property type="match status" value="2"/>
</dbReference>
<feature type="transmembrane region" description="Helical" evidence="6">
    <location>
        <begin position="299"/>
        <end position="319"/>
    </location>
</feature>
<evidence type="ECO:0000256" key="3">
    <source>
        <dbReference type="ARBA" id="ARBA00022692"/>
    </source>
</evidence>
<feature type="transmembrane region" description="Helical" evidence="6">
    <location>
        <begin position="359"/>
        <end position="379"/>
    </location>
</feature>
<dbReference type="GO" id="GO:0022857">
    <property type="term" value="F:transmembrane transporter activity"/>
    <property type="evidence" value="ECO:0007669"/>
    <property type="project" value="InterPro"/>
</dbReference>
<evidence type="ECO:0000256" key="5">
    <source>
        <dbReference type="ARBA" id="ARBA00023136"/>
    </source>
</evidence>
<feature type="transmembrane region" description="Helical" evidence="6">
    <location>
        <begin position="21"/>
        <end position="40"/>
    </location>
</feature>
<comment type="caution">
    <text evidence="8">The sequence shown here is derived from an EMBL/GenBank/DDBJ whole genome shotgun (WGS) entry which is preliminary data.</text>
</comment>
<feature type="transmembrane region" description="Helical" evidence="6">
    <location>
        <begin position="220"/>
        <end position="250"/>
    </location>
</feature>
<dbReference type="GO" id="GO:0005886">
    <property type="term" value="C:plasma membrane"/>
    <property type="evidence" value="ECO:0007669"/>
    <property type="project" value="UniProtKB-SubCell"/>
</dbReference>
<evidence type="ECO:0000256" key="2">
    <source>
        <dbReference type="ARBA" id="ARBA00022475"/>
    </source>
</evidence>
<evidence type="ECO:0000313" key="9">
    <source>
        <dbReference type="Proteomes" id="UP000588068"/>
    </source>
</evidence>
<dbReference type="InterPro" id="IPR036259">
    <property type="entry name" value="MFS_trans_sf"/>
</dbReference>
<feature type="transmembrane region" description="Helical" evidence="6">
    <location>
        <begin position="385"/>
        <end position="407"/>
    </location>
</feature>
<dbReference type="RefSeq" id="WP_184335709.1">
    <property type="nucleotide sequence ID" value="NZ_JACHHZ010000007.1"/>
</dbReference>
<feature type="transmembrane region" description="Helical" evidence="6">
    <location>
        <begin position="117"/>
        <end position="142"/>
    </location>
</feature>
<organism evidence="8 9">
    <name type="scientific">Povalibacter uvarum</name>
    <dbReference type="NCBI Taxonomy" id="732238"/>
    <lineage>
        <taxon>Bacteria</taxon>
        <taxon>Pseudomonadati</taxon>
        <taxon>Pseudomonadota</taxon>
        <taxon>Gammaproteobacteria</taxon>
        <taxon>Steroidobacterales</taxon>
        <taxon>Steroidobacteraceae</taxon>
        <taxon>Povalibacter</taxon>
    </lineage>
</organism>
<dbReference type="PANTHER" id="PTHR43124:SF3">
    <property type="entry name" value="CHLORAMPHENICOL EFFLUX PUMP RV0191"/>
    <property type="match status" value="1"/>
</dbReference>
<dbReference type="CDD" id="cd17325">
    <property type="entry name" value="MFS_MdtG_SLC18_like"/>
    <property type="match status" value="1"/>
</dbReference>
<evidence type="ECO:0000256" key="1">
    <source>
        <dbReference type="ARBA" id="ARBA00004651"/>
    </source>
</evidence>
<feature type="transmembrane region" description="Helical" evidence="6">
    <location>
        <begin position="262"/>
        <end position="287"/>
    </location>
</feature>
<evidence type="ECO:0000256" key="4">
    <source>
        <dbReference type="ARBA" id="ARBA00022989"/>
    </source>
</evidence>
<dbReference type="Proteomes" id="UP000588068">
    <property type="component" value="Unassembled WGS sequence"/>
</dbReference>
<dbReference type="PANTHER" id="PTHR43124">
    <property type="entry name" value="PURINE EFFLUX PUMP PBUE"/>
    <property type="match status" value="1"/>
</dbReference>
<dbReference type="InterPro" id="IPR020846">
    <property type="entry name" value="MFS_dom"/>
</dbReference>
<gene>
    <name evidence="8" type="ORF">HNQ60_005245</name>
</gene>
<feature type="domain" description="Major facilitator superfamily (MFS) profile" evidence="7">
    <location>
        <begin position="25"/>
        <end position="411"/>
    </location>
</feature>
<dbReference type="EMBL" id="JACHHZ010000007">
    <property type="protein sequence ID" value="MBB6096323.1"/>
    <property type="molecule type" value="Genomic_DNA"/>
</dbReference>
<keyword evidence="9" id="KW-1185">Reference proteome</keyword>
<keyword evidence="5 6" id="KW-0472">Membrane</keyword>
<comment type="subcellular location">
    <subcellularLocation>
        <location evidence="1">Cell membrane</location>
        <topology evidence="1">Multi-pass membrane protein</topology>
    </subcellularLocation>
</comment>
<dbReference type="InterPro" id="IPR011701">
    <property type="entry name" value="MFS"/>
</dbReference>
<name>A0A841HU45_9GAMM</name>
<evidence type="ECO:0000256" key="6">
    <source>
        <dbReference type="SAM" id="Phobius"/>
    </source>
</evidence>
<dbReference type="InterPro" id="IPR050189">
    <property type="entry name" value="MFS_Efflux_Transporters"/>
</dbReference>
<feature type="transmembrane region" description="Helical" evidence="6">
    <location>
        <begin position="325"/>
        <end position="347"/>
    </location>
</feature>
<feature type="transmembrane region" description="Helical" evidence="6">
    <location>
        <begin position="154"/>
        <end position="174"/>
    </location>
</feature>
<evidence type="ECO:0000313" key="8">
    <source>
        <dbReference type="EMBL" id="MBB6096323.1"/>
    </source>
</evidence>
<feature type="transmembrane region" description="Helical" evidence="6">
    <location>
        <begin position="60"/>
        <end position="80"/>
    </location>
</feature>
<dbReference type="SUPFAM" id="SSF103473">
    <property type="entry name" value="MFS general substrate transporter"/>
    <property type="match status" value="1"/>
</dbReference>
<feature type="transmembrane region" description="Helical" evidence="6">
    <location>
        <begin position="180"/>
        <end position="199"/>
    </location>
</feature>
<dbReference type="PROSITE" id="PS50850">
    <property type="entry name" value="MFS"/>
    <property type="match status" value="1"/>
</dbReference>
<dbReference type="Pfam" id="PF07690">
    <property type="entry name" value="MFS_1"/>
    <property type="match status" value="1"/>
</dbReference>
<sequence length="427" mass="44593">MALPVRNAALENDAEVSVSRRYAWIVFAVTFGLLLSDYMSRQVLNAVFPHLKAEWALSDAQLGTLSGIVSLAVGLLALPLSLLADRWGRIRSLVLMAALWSVATLGCAIAQDFQHMLIARLLVGVGEAAYGSVGLAVVLTVFPARLRATITGMFLAGSMIGSVLGISIGGLLAQQFGWRSAFTGMAVFGGLLTICYPLIVRERRIASSPQQSTTAPRPKLSDVVGSCSVIYTYLGSGVQVFVSGALLAWLPSHLNRAYHMPVAQGALVAAVFVLASATGMALCGNLSDRIGRDSPTTKFGLAIAYCLTCFLVLTIAFQLPPGLPQLVLIGLGMFVGAGTVGPSGAMVANLTPAPIHGTAFATLSLANNLLGLAPGPIVVGALADVYGLTTALQLVPLVCLASALLFARAARCCRTDLRHSEMRADLA</sequence>
<keyword evidence="3 6" id="KW-0812">Transmembrane</keyword>
<dbReference type="AlphaFoldDB" id="A0A841HU45"/>
<reference evidence="8 9" key="1">
    <citation type="submission" date="2020-08" db="EMBL/GenBank/DDBJ databases">
        <title>Genomic Encyclopedia of Type Strains, Phase IV (KMG-IV): sequencing the most valuable type-strain genomes for metagenomic binning, comparative biology and taxonomic classification.</title>
        <authorList>
            <person name="Goeker M."/>
        </authorList>
    </citation>
    <scope>NUCLEOTIDE SEQUENCE [LARGE SCALE GENOMIC DNA]</scope>
    <source>
        <strain evidence="8 9">DSM 26723</strain>
    </source>
</reference>
<proteinExistence type="predicted"/>
<keyword evidence="4 6" id="KW-1133">Transmembrane helix</keyword>
<protein>
    <submittedName>
        <fullName evidence="8">MFS family permease</fullName>
    </submittedName>
</protein>